<dbReference type="SUPFAM" id="SSF46579">
    <property type="entry name" value="Prefoldin"/>
    <property type="match status" value="1"/>
</dbReference>
<dbReference type="InterPro" id="IPR009053">
    <property type="entry name" value="Prefoldin"/>
</dbReference>
<dbReference type="Gene3D" id="1.10.287.370">
    <property type="match status" value="1"/>
</dbReference>
<keyword evidence="3" id="KW-0812">Transmembrane</keyword>
<keyword evidence="3" id="KW-1133">Transmembrane helix</keyword>
<comment type="similarity">
    <text evidence="1">Belongs to the prefoldin subunit beta family.</text>
</comment>
<dbReference type="EMBL" id="KE124450">
    <property type="protein sequence ID" value="EWC78166.1"/>
    <property type="molecule type" value="Genomic_DNA"/>
</dbReference>
<keyword evidence="2" id="KW-0143">Chaperone</keyword>
<dbReference type="Proteomes" id="UP000030697">
    <property type="component" value="Unassembled WGS sequence"/>
</dbReference>
<evidence type="ECO:0000313" key="5">
    <source>
        <dbReference type="Proteomes" id="UP000030697"/>
    </source>
</evidence>
<dbReference type="PANTHER" id="PTHR21431">
    <property type="entry name" value="PREFOLDIN SUBUNIT 6"/>
    <property type="match status" value="1"/>
</dbReference>
<reference evidence="4 5" key="1">
    <citation type="submission" date="2013-02" db="EMBL/GenBank/DDBJ databases">
        <title>The Genome Sequence of Plasmodium falciparum UGT5.1.</title>
        <authorList>
            <consortium name="The Broad Institute Genome Sequencing Platform"/>
            <consortium name="The Broad Institute Genome Sequencing Center for Infectious Disease"/>
            <person name="Neafsey D."/>
            <person name="Cheeseman I."/>
            <person name="Volkman S."/>
            <person name="Adams J."/>
            <person name="Walker B."/>
            <person name="Young S.K."/>
            <person name="Zeng Q."/>
            <person name="Gargeya S."/>
            <person name="Fitzgerald M."/>
            <person name="Haas B."/>
            <person name="Abouelleil A."/>
            <person name="Alvarado L."/>
            <person name="Arachchi H.M."/>
            <person name="Berlin A.M."/>
            <person name="Chapman S.B."/>
            <person name="Dewar J."/>
            <person name="Goldberg J."/>
            <person name="Griggs A."/>
            <person name="Gujja S."/>
            <person name="Hansen M."/>
            <person name="Howarth C."/>
            <person name="Imamovic A."/>
            <person name="Larimer J."/>
            <person name="McCowan C."/>
            <person name="Murphy C."/>
            <person name="Neiman D."/>
            <person name="Pearson M."/>
            <person name="Priest M."/>
            <person name="Roberts A."/>
            <person name="Saif S."/>
            <person name="Shea T."/>
            <person name="Sisk P."/>
            <person name="Sykes S."/>
            <person name="Wortman J."/>
            <person name="Nusbaum C."/>
            <person name="Birren B."/>
        </authorList>
    </citation>
    <scope>NUCLEOTIDE SEQUENCE [LARGE SCALE GENOMIC DNA]</scope>
    <source>
        <strain evidence="4 5">UGT5.1</strain>
    </source>
</reference>
<dbReference type="GO" id="GO:0016272">
    <property type="term" value="C:prefoldin complex"/>
    <property type="evidence" value="ECO:0007669"/>
    <property type="project" value="TreeGrafter"/>
</dbReference>
<dbReference type="GO" id="GO:0051087">
    <property type="term" value="F:protein-folding chaperone binding"/>
    <property type="evidence" value="ECO:0007669"/>
    <property type="project" value="TreeGrafter"/>
</dbReference>
<dbReference type="OrthoDB" id="248120at2759"/>
<accession>W7K2L9</accession>
<evidence type="ECO:0000256" key="3">
    <source>
        <dbReference type="SAM" id="Phobius"/>
    </source>
</evidence>
<evidence type="ECO:0000256" key="1">
    <source>
        <dbReference type="ARBA" id="ARBA00008045"/>
    </source>
</evidence>
<evidence type="ECO:0000256" key="2">
    <source>
        <dbReference type="ARBA" id="ARBA00023186"/>
    </source>
</evidence>
<dbReference type="GO" id="GO:0005737">
    <property type="term" value="C:cytoplasm"/>
    <property type="evidence" value="ECO:0007669"/>
    <property type="project" value="TreeGrafter"/>
</dbReference>
<name>W7K2L9_PLAFA</name>
<evidence type="ECO:0000313" key="4">
    <source>
        <dbReference type="EMBL" id="EWC78166.1"/>
    </source>
</evidence>
<proteinExistence type="inferred from homology"/>
<organism evidence="4 5">
    <name type="scientific">Plasmodium falciparum UGT5.1</name>
    <dbReference type="NCBI Taxonomy" id="1237627"/>
    <lineage>
        <taxon>Eukaryota</taxon>
        <taxon>Sar</taxon>
        <taxon>Alveolata</taxon>
        <taxon>Apicomplexa</taxon>
        <taxon>Aconoidasida</taxon>
        <taxon>Haemosporida</taxon>
        <taxon>Plasmodiidae</taxon>
        <taxon>Plasmodium</taxon>
        <taxon>Plasmodium (Laverania)</taxon>
    </lineage>
</organism>
<feature type="transmembrane region" description="Helical" evidence="3">
    <location>
        <begin position="64"/>
        <end position="85"/>
    </location>
</feature>
<gene>
    <name evidence="4" type="ORF">C923_01102</name>
</gene>
<protein>
    <submittedName>
        <fullName evidence="4">Uncharacterized protein</fullName>
    </submittedName>
</protein>
<dbReference type="AlphaFoldDB" id="W7K2L9"/>
<sequence>MNHSFYNILLQQMNFLIYDHLYNNINKEKEKENYNYILQDKKQLYYNQIHKEYYKDDHHIFKKIIQIVSLENIQILCIVYTYLYIYNILHKLNKNNLSLFLLFIQNCNYVNSFYISQHTTSKIHKEINDTIFSEVKVLEDDSVLHKLVGLVLVKEEKSKCYDTISRRLQYITGEIENRKKVITNSEEKLRKLFSDLEAHAGQRKIPVPQA</sequence>
<dbReference type="GO" id="GO:0006457">
    <property type="term" value="P:protein folding"/>
    <property type="evidence" value="ECO:0007669"/>
    <property type="project" value="TreeGrafter"/>
</dbReference>
<keyword evidence="3" id="KW-0472">Membrane</keyword>
<dbReference type="PANTHER" id="PTHR21431:SF0">
    <property type="entry name" value="PREFOLDIN SUBUNIT 6"/>
    <property type="match status" value="1"/>
</dbReference>
<dbReference type="GO" id="GO:0051131">
    <property type="term" value="P:chaperone-mediated protein complex assembly"/>
    <property type="evidence" value="ECO:0007669"/>
    <property type="project" value="TreeGrafter"/>
</dbReference>